<dbReference type="Proteomes" id="UP000054653">
    <property type="component" value="Unassembled WGS sequence"/>
</dbReference>
<evidence type="ECO:0000313" key="2">
    <source>
        <dbReference type="Proteomes" id="UP000054653"/>
    </source>
</evidence>
<dbReference type="EMBL" id="JYDI01000133">
    <property type="protein sequence ID" value="KRY51109.1"/>
    <property type="molecule type" value="Genomic_DNA"/>
</dbReference>
<proteinExistence type="predicted"/>
<name>A0A0V1CP85_TRIBR</name>
<evidence type="ECO:0000313" key="1">
    <source>
        <dbReference type="EMBL" id="KRY51109.1"/>
    </source>
</evidence>
<sequence>MGNSSARTPLPCCTTVEKFPLDFCSKNPNPTKNRRCCSSFNEITLSCSGIPVAVVLQQLSRTAAQLLLIFKNAFHN</sequence>
<protein>
    <submittedName>
        <fullName evidence="1">Uncharacterized protein</fullName>
    </submittedName>
</protein>
<gene>
    <name evidence="1" type="ORF">T03_10561</name>
</gene>
<keyword evidence="2" id="KW-1185">Reference proteome</keyword>
<organism evidence="1 2">
    <name type="scientific">Trichinella britovi</name>
    <name type="common">Parasitic roundworm</name>
    <dbReference type="NCBI Taxonomy" id="45882"/>
    <lineage>
        <taxon>Eukaryota</taxon>
        <taxon>Metazoa</taxon>
        <taxon>Ecdysozoa</taxon>
        <taxon>Nematoda</taxon>
        <taxon>Enoplea</taxon>
        <taxon>Dorylaimia</taxon>
        <taxon>Trichinellida</taxon>
        <taxon>Trichinellidae</taxon>
        <taxon>Trichinella</taxon>
    </lineage>
</organism>
<dbReference type="AlphaFoldDB" id="A0A0V1CP85"/>
<accession>A0A0V1CP85</accession>
<comment type="caution">
    <text evidence="1">The sequence shown here is derived from an EMBL/GenBank/DDBJ whole genome shotgun (WGS) entry which is preliminary data.</text>
</comment>
<reference evidence="1 2" key="1">
    <citation type="submission" date="2015-01" db="EMBL/GenBank/DDBJ databases">
        <title>Evolution of Trichinella species and genotypes.</title>
        <authorList>
            <person name="Korhonen P.K."/>
            <person name="Edoardo P."/>
            <person name="Giuseppe L.R."/>
            <person name="Gasser R.B."/>
        </authorList>
    </citation>
    <scope>NUCLEOTIDE SEQUENCE [LARGE SCALE GENOMIC DNA]</scope>
    <source>
        <strain evidence="1">ISS120</strain>
    </source>
</reference>